<gene>
    <name evidence="1" type="ORF">GSM42_15860</name>
</gene>
<dbReference type="RefSeq" id="WP_160802516.1">
    <property type="nucleotide sequence ID" value="NZ_WUUL01000012.1"/>
</dbReference>
<accession>A0A6I4VW58</accession>
<protein>
    <submittedName>
        <fullName evidence="1">Uncharacterized protein</fullName>
    </submittedName>
</protein>
<dbReference type="EMBL" id="WUUL01000012">
    <property type="protein sequence ID" value="MXQ55163.1"/>
    <property type="molecule type" value="Genomic_DNA"/>
</dbReference>
<proteinExistence type="predicted"/>
<sequence>MPLHFYETRNRKNFEIFGELGEYFVKGICASRSTRTMIYFPDLIFTHRKSGNEVHIHPVSGLISFLQIVPMKNNPEIEKLTFRGVAFCTSSKEHTVGWY</sequence>
<dbReference type="Proteomes" id="UP000430692">
    <property type="component" value="Unassembled WGS sequence"/>
</dbReference>
<dbReference type="AlphaFoldDB" id="A0A6I4VW58"/>
<name>A0A6I4VW58_9BACL</name>
<reference evidence="1 2" key="1">
    <citation type="submission" date="2019-12" db="EMBL/GenBank/DDBJ databases">
        <title>Whole-genome analyses of novel actinobacteria.</title>
        <authorList>
            <person name="Sahin N."/>
            <person name="Saygin H."/>
        </authorList>
    </citation>
    <scope>NUCLEOTIDE SEQUENCE [LARGE SCALE GENOMIC DNA]</scope>
    <source>
        <strain evidence="1 2">KC615</strain>
    </source>
</reference>
<keyword evidence="2" id="KW-1185">Reference proteome</keyword>
<comment type="caution">
    <text evidence="1">The sequence shown here is derived from an EMBL/GenBank/DDBJ whole genome shotgun (WGS) entry which is preliminary data.</text>
</comment>
<evidence type="ECO:0000313" key="1">
    <source>
        <dbReference type="EMBL" id="MXQ55163.1"/>
    </source>
</evidence>
<organism evidence="1 2">
    <name type="scientific">Shimazuella alba</name>
    <dbReference type="NCBI Taxonomy" id="2690964"/>
    <lineage>
        <taxon>Bacteria</taxon>
        <taxon>Bacillati</taxon>
        <taxon>Bacillota</taxon>
        <taxon>Bacilli</taxon>
        <taxon>Bacillales</taxon>
        <taxon>Thermoactinomycetaceae</taxon>
        <taxon>Shimazuella</taxon>
    </lineage>
</organism>
<evidence type="ECO:0000313" key="2">
    <source>
        <dbReference type="Proteomes" id="UP000430692"/>
    </source>
</evidence>